<dbReference type="Pfam" id="PF00622">
    <property type="entry name" value="SPRY"/>
    <property type="match status" value="2"/>
</dbReference>
<feature type="domain" description="SPRY" evidence="2">
    <location>
        <begin position="445"/>
        <end position="562"/>
    </location>
</feature>
<dbReference type="InterPro" id="IPR003877">
    <property type="entry name" value="SPRY_dom"/>
</dbReference>
<sequence>MDDWLNSSVEIEVTEDGSILKIPDLALKSRHIVFSHSQKRPLTVNQPCFEVKIVQQAKDACLGLGICKECYLDAKAMKDDEFEETAADKKPDAVAYFSDDGTVSSTAKGVPSDHLPTYGQGDTITFYLDYHTPEKSLIGILKNGQLICRRWVTLNAEYVLPTVNVWWGPTELKVRWRSELTYFPSPGDLEHWRVPDTVTIKDNILLMRNSHKTTTVQSPVCFNDDFRYYEAKLISMGENGGKGPVIGISSATYKQSEYPGSSYESVGLVASEGCMYQDKRVHGAKKDARPCSEGDTVGCGILYVEAAGTCRRKDQKVVVFFTKNGEIIKHGVFTQSPGGYFPAIGLESSGCSVEVSTSCSVPPLPDSEAWLKKANSASGGLMLNFDIPEPSGPKHEDGLKEGCYRFSDLIGPPKDDVITPKKKIDNKTGKMLQYLSPLTPEMPLFTLEIIDGDDSGHVCIGVSRNEQSVGSMPGALVESVGYISSGEILMGANGEVEAQAYKQGDIIGCYIEYFDSVKCVQFIKNGQLVGTAQVKGSDTDLYPSVGFAGNPTTVRLKWQHTKPQLPPVYSQENLSTWLCSSGLKLSGDTLSVAKKNRKWEGLWFTSPQPLSKDWSYFEVTVQNELLPTPNQIVPKAPWIGITNNLAHPRFKKLRKRPDARIASYLCNLNGVAFVNSFKQNIDFQLTNVKKGDRLGFGVWYPEDISQSEARKQQVVVAYICLNGTCFWWQAFDQLSGGLYPFISLYRYGDVVTISHQCPPPDLEHKAWEIEVEALKNKLHEQKKLGQKETASSRRNRPASSVARKENSLNQYKIYIHCDVTRYNEATYIQARLNSKGFTTTLSDKDLLHNPIPEPAIQTHGCLVVCIGPEGAGSARIQNAIEEARERGTPVIPVILESMQWPPPGPLEKELSLLTMDRIEMQTDFYWGCDQIGELIQRLNDKGYNGQAVKVNTSKGATQLYTDAQKGQMTTNEKSDPNALKIAVKDADKTKQMQGFGSEDDRPSSSKEISRQTKADHPKSGRSSAKSKSSQGSSKACVIL</sequence>
<comment type="caution">
    <text evidence="3">The sequence shown here is derived from an EMBL/GenBank/DDBJ whole genome shotgun (WGS) entry which is preliminary data.</text>
</comment>
<gene>
    <name evidence="3" type="ORF">BSL78_07925</name>
</gene>
<dbReference type="CDD" id="cd12885">
    <property type="entry name" value="SPRY_RanBP_like"/>
    <property type="match status" value="1"/>
</dbReference>
<feature type="region of interest" description="Disordered" evidence="1">
    <location>
        <begin position="781"/>
        <end position="802"/>
    </location>
</feature>
<name>A0A2G8L4R3_STIJA</name>
<reference evidence="3 4" key="1">
    <citation type="journal article" date="2017" name="PLoS Biol.">
        <title>The sea cucumber genome provides insights into morphological evolution and visceral regeneration.</title>
        <authorList>
            <person name="Zhang X."/>
            <person name="Sun L."/>
            <person name="Yuan J."/>
            <person name="Sun Y."/>
            <person name="Gao Y."/>
            <person name="Zhang L."/>
            <person name="Li S."/>
            <person name="Dai H."/>
            <person name="Hamel J.F."/>
            <person name="Liu C."/>
            <person name="Yu Y."/>
            <person name="Liu S."/>
            <person name="Lin W."/>
            <person name="Guo K."/>
            <person name="Jin S."/>
            <person name="Xu P."/>
            <person name="Storey K.B."/>
            <person name="Huan P."/>
            <person name="Zhang T."/>
            <person name="Zhou Y."/>
            <person name="Zhang J."/>
            <person name="Lin C."/>
            <person name="Li X."/>
            <person name="Xing L."/>
            <person name="Huo D."/>
            <person name="Sun M."/>
            <person name="Wang L."/>
            <person name="Mercier A."/>
            <person name="Li F."/>
            <person name="Yang H."/>
            <person name="Xiang J."/>
        </authorList>
    </citation>
    <scope>NUCLEOTIDE SEQUENCE [LARGE SCALE GENOMIC DNA]</scope>
    <source>
        <strain evidence="3">Shaxun</strain>
        <tissue evidence="3">Muscle</tissue>
    </source>
</reference>
<feature type="region of interest" description="Disordered" evidence="1">
    <location>
        <begin position="986"/>
        <end position="1039"/>
    </location>
</feature>
<evidence type="ECO:0000259" key="2">
    <source>
        <dbReference type="SMART" id="SM00449"/>
    </source>
</evidence>
<protein>
    <recommendedName>
        <fullName evidence="2">SPRY domain-containing protein</fullName>
    </recommendedName>
</protein>
<dbReference type="EMBL" id="MRZV01000223">
    <property type="protein sequence ID" value="PIK55195.1"/>
    <property type="molecule type" value="Genomic_DNA"/>
</dbReference>
<dbReference type="InterPro" id="IPR013320">
    <property type="entry name" value="ConA-like_dom_sf"/>
</dbReference>
<feature type="compositionally biased region" description="Low complexity" evidence="1">
    <location>
        <begin position="1020"/>
        <end position="1039"/>
    </location>
</feature>
<dbReference type="SUPFAM" id="SSF49899">
    <property type="entry name" value="Concanavalin A-like lectins/glucanases"/>
    <property type="match status" value="3"/>
</dbReference>
<accession>A0A2G8L4R3</accession>
<evidence type="ECO:0000313" key="3">
    <source>
        <dbReference type="EMBL" id="PIK55195.1"/>
    </source>
</evidence>
<dbReference type="SMART" id="SM00449">
    <property type="entry name" value="SPRY"/>
    <property type="match status" value="2"/>
</dbReference>
<proteinExistence type="predicted"/>
<dbReference type="Proteomes" id="UP000230750">
    <property type="component" value="Unassembled WGS sequence"/>
</dbReference>
<feature type="domain" description="SPRY" evidence="2">
    <location>
        <begin position="224"/>
        <end position="362"/>
    </location>
</feature>
<dbReference type="InterPro" id="IPR043136">
    <property type="entry name" value="B30.2/SPRY_sf"/>
</dbReference>
<dbReference type="InterPro" id="IPR044736">
    <property type="entry name" value="Gid1/RanBPM/SPLA_SPRY"/>
</dbReference>
<dbReference type="Gene3D" id="2.60.120.920">
    <property type="match status" value="4"/>
</dbReference>
<keyword evidence="4" id="KW-1185">Reference proteome</keyword>
<dbReference type="AlphaFoldDB" id="A0A2G8L4R3"/>
<evidence type="ECO:0000256" key="1">
    <source>
        <dbReference type="SAM" id="MobiDB-lite"/>
    </source>
</evidence>
<evidence type="ECO:0000313" key="4">
    <source>
        <dbReference type="Proteomes" id="UP000230750"/>
    </source>
</evidence>
<feature type="compositionally biased region" description="Basic and acidic residues" evidence="1">
    <location>
        <begin position="998"/>
        <end position="1018"/>
    </location>
</feature>
<dbReference type="OrthoDB" id="258495at2759"/>
<organism evidence="3 4">
    <name type="scientific">Stichopus japonicus</name>
    <name type="common">Sea cucumber</name>
    <dbReference type="NCBI Taxonomy" id="307972"/>
    <lineage>
        <taxon>Eukaryota</taxon>
        <taxon>Metazoa</taxon>
        <taxon>Echinodermata</taxon>
        <taxon>Eleutherozoa</taxon>
        <taxon>Echinozoa</taxon>
        <taxon>Holothuroidea</taxon>
        <taxon>Aspidochirotacea</taxon>
        <taxon>Aspidochirotida</taxon>
        <taxon>Stichopodidae</taxon>
        <taxon>Apostichopus</taxon>
    </lineage>
</organism>
<dbReference type="STRING" id="307972.A0A2G8L4R3"/>